<dbReference type="GO" id="GO:0061710">
    <property type="term" value="F:L-threonylcarbamoyladenylate synthase"/>
    <property type="evidence" value="ECO:0007669"/>
    <property type="project" value="UniProtKB-EC"/>
</dbReference>
<dbReference type="EC" id="2.7.7.87" evidence="3 13"/>
<keyword evidence="6 13" id="KW-0808">Transferase</keyword>
<feature type="binding site" evidence="14">
    <location>
        <position position="116"/>
    </location>
    <ligand>
        <name>L-threonine</name>
        <dbReference type="ChEBI" id="CHEBI:57926"/>
    </ligand>
</feature>
<feature type="binding site" evidence="14">
    <location>
        <position position="190"/>
    </location>
    <ligand>
        <name>ATP</name>
        <dbReference type="ChEBI" id="CHEBI:30616"/>
    </ligand>
</feature>
<evidence type="ECO:0000259" key="15">
    <source>
        <dbReference type="PROSITE" id="PS51163"/>
    </source>
</evidence>
<keyword evidence="9 13" id="KW-0547">Nucleotide-binding</keyword>
<dbReference type="Pfam" id="PF03481">
    <property type="entry name" value="Sua5_C"/>
    <property type="match status" value="1"/>
</dbReference>
<feature type="binding site" evidence="14">
    <location>
        <position position="136"/>
    </location>
    <ligand>
        <name>L-threonine</name>
        <dbReference type="ChEBI" id="CHEBI:57926"/>
    </ligand>
</feature>
<dbReference type="PANTHER" id="PTHR17490">
    <property type="entry name" value="SUA5"/>
    <property type="match status" value="1"/>
</dbReference>
<dbReference type="AlphaFoldDB" id="A0A4T0V0Z4"/>
<feature type="binding site" evidence="14">
    <location>
        <position position="53"/>
    </location>
    <ligand>
        <name>ATP</name>
        <dbReference type="ChEBI" id="CHEBI:30616"/>
    </ligand>
</feature>
<comment type="subcellular location">
    <subcellularLocation>
        <location evidence="1 13">Cytoplasm</location>
    </subcellularLocation>
</comment>
<evidence type="ECO:0000256" key="9">
    <source>
        <dbReference type="ARBA" id="ARBA00022741"/>
    </source>
</evidence>
<dbReference type="GO" id="GO:0005737">
    <property type="term" value="C:cytoplasm"/>
    <property type="evidence" value="ECO:0007669"/>
    <property type="project" value="UniProtKB-SubCell"/>
</dbReference>
<dbReference type="Proteomes" id="UP000308891">
    <property type="component" value="Unassembled WGS sequence"/>
</dbReference>
<comment type="catalytic activity">
    <reaction evidence="12 13">
        <text>L-threonine + hydrogencarbonate + ATP = L-threonylcarbamoyladenylate + diphosphate + H2O</text>
        <dbReference type="Rhea" id="RHEA:36407"/>
        <dbReference type="ChEBI" id="CHEBI:15377"/>
        <dbReference type="ChEBI" id="CHEBI:17544"/>
        <dbReference type="ChEBI" id="CHEBI:30616"/>
        <dbReference type="ChEBI" id="CHEBI:33019"/>
        <dbReference type="ChEBI" id="CHEBI:57926"/>
        <dbReference type="ChEBI" id="CHEBI:73682"/>
        <dbReference type="EC" id="2.7.7.87"/>
    </reaction>
</comment>
<keyword evidence="7 13" id="KW-0819">tRNA processing</keyword>
<evidence type="ECO:0000313" key="17">
    <source>
        <dbReference type="Proteomes" id="UP000308891"/>
    </source>
</evidence>
<evidence type="ECO:0000313" key="16">
    <source>
        <dbReference type="EMBL" id="TIC85178.1"/>
    </source>
</evidence>
<reference evidence="16 17" key="1">
    <citation type="submission" date="2019-04" db="EMBL/GenBank/DDBJ databases">
        <title>Crenobacter sp. nov.</title>
        <authorList>
            <person name="Shi S."/>
        </authorList>
    </citation>
    <scope>NUCLEOTIDE SEQUENCE [LARGE SCALE GENOMIC DNA]</scope>
    <source>
        <strain evidence="16 17">GY 70310</strain>
    </source>
</reference>
<accession>A0A4T0V0Z4</accession>
<dbReference type="PIRSF" id="PIRSF004930">
    <property type="entry name" value="Tln_factor_SUA5"/>
    <property type="match status" value="1"/>
</dbReference>
<evidence type="ECO:0000256" key="2">
    <source>
        <dbReference type="ARBA" id="ARBA00007663"/>
    </source>
</evidence>
<dbReference type="GO" id="GO:0006450">
    <property type="term" value="P:regulation of translational fidelity"/>
    <property type="evidence" value="ECO:0007669"/>
    <property type="project" value="TreeGrafter"/>
</dbReference>
<feature type="binding site" evidence="14">
    <location>
        <position position="112"/>
    </location>
    <ligand>
        <name>ATP</name>
        <dbReference type="ChEBI" id="CHEBI:30616"/>
    </ligand>
</feature>
<dbReference type="InterPro" id="IPR005145">
    <property type="entry name" value="Sua5_C"/>
</dbReference>
<comment type="function">
    <text evidence="13">Required for the formation of a threonylcarbamoyl group on adenosine at position 37 (t(6)A37) in tRNAs that read codons beginning with adenine.</text>
</comment>
<evidence type="ECO:0000256" key="14">
    <source>
        <dbReference type="PIRSR" id="PIRSR004930-1"/>
    </source>
</evidence>
<feature type="binding site" evidence="14">
    <location>
        <position position="146"/>
    </location>
    <ligand>
        <name>ATP</name>
        <dbReference type="ChEBI" id="CHEBI:30616"/>
    </ligand>
</feature>
<proteinExistence type="inferred from homology"/>
<dbReference type="EMBL" id="STGJ01000003">
    <property type="protein sequence ID" value="TIC85178.1"/>
    <property type="molecule type" value="Genomic_DNA"/>
</dbReference>
<dbReference type="Gene3D" id="3.40.50.11030">
    <property type="entry name" value="Threonylcarbamoyl-AMP synthase, C-terminal domain"/>
    <property type="match status" value="1"/>
</dbReference>
<feature type="domain" description="YrdC-like" evidence="15">
    <location>
        <begin position="8"/>
        <end position="194"/>
    </location>
</feature>
<feature type="binding site" evidence="14">
    <location>
        <position position="176"/>
    </location>
    <ligand>
        <name>L-threonine</name>
        <dbReference type="ChEBI" id="CHEBI:57926"/>
    </ligand>
</feature>
<dbReference type="SUPFAM" id="SSF55821">
    <property type="entry name" value="YrdC/RibB"/>
    <property type="match status" value="1"/>
</dbReference>
<dbReference type="Gene3D" id="3.90.870.10">
    <property type="entry name" value="DHBP synthase"/>
    <property type="match status" value="1"/>
</dbReference>
<evidence type="ECO:0000256" key="13">
    <source>
        <dbReference type="PIRNR" id="PIRNR004930"/>
    </source>
</evidence>
<evidence type="ECO:0000256" key="5">
    <source>
        <dbReference type="ARBA" id="ARBA00022490"/>
    </source>
</evidence>
<dbReference type="InterPro" id="IPR017945">
    <property type="entry name" value="DHBP_synth_RibB-like_a/b_dom"/>
</dbReference>
<keyword evidence="17" id="KW-1185">Reference proteome</keyword>
<keyword evidence="5 13" id="KW-0963">Cytoplasm</keyword>
<dbReference type="InterPro" id="IPR038385">
    <property type="entry name" value="Sua5/YwlC_C"/>
</dbReference>
<dbReference type="PROSITE" id="PS51163">
    <property type="entry name" value="YRDC"/>
    <property type="match status" value="1"/>
</dbReference>
<evidence type="ECO:0000256" key="4">
    <source>
        <dbReference type="ARBA" id="ARBA00015492"/>
    </source>
</evidence>
<protein>
    <recommendedName>
        <fullName evidence="4 13">Threonylcarbamoyl-AMP synthase</fullName>
        <shortName evidence="13">TC-AMP synthase</shortName>
        <ecNumber evidence="3 13">2.7.7.87</ecNumber>
    </recommendedName>
    <alternativeName>
        <fullName evidence="11 13">L-threonylcarbamoyladenylate synthase</fullName>
    </alternativeName>
</protein>
<dbReference type="GO" id="GO:0005524">
    <property type="term" value="F:ATP binding"/>
    <property type="evidence" value="ECO:0007669"/>
    <property type="project" value="UniProtKB-UniRule"/>
</dbReference>
<dbReference type="RefSeq" id="WP_136551626.1">
    <property type="nucleotide sequence ID" value="NZ_STGJ01000003.1"/>
</dbReference>
<dbReference type="GO" id="GO:0003725">
    <property type="term" value="F:double-stranded RNA binding"/>
    <property type="evidence" value="ECO:0007669"/>
    <property type="project" value="UniProtKB-UniRule"/>
</dbReference>
<dbReference type="Pfam" id="PF01300">
    <property type="entry name" value="Sua5_yciO_yrdC"/>
    <property type="match status" value="1"/>
</dbReference>
<dbReference type="InterPro" id="IPR010923">
    <property type="entry name" value="T(6)A37_SUA5"/>
</dbReference>
<keyword evidence="8 13" id="KW-0548">Nucleotidyltransferase</keyword>
<evidence type="ECO:0000256" key="12">
    <source>
        <dbReference type="ARBA" id="ARBA00048366"/>
    </source>
</evidence>
<organism evidence="16 17">
    <name type="scientific">Crenobacter intestini</name>
    <dbReference type="NCBI Taxonomy" id="2563443"/>
    <lineage>
        <taxon>Bacteria</taxon>
        <taxon>Pseudomonadati</taxon>
        <taxon>Pseudomonadota</taxon>
        <taxon>Betaproteobacteria</taxon>
        <taxon>Neisseriales</taxon>
        <taxon>Neisseriaceae</taxon>
        <taxon>Crenobacter</taxon>
    </lineage>
</organism>
<comment type="caution">
    <text evidence="16">The sequence shown here is derived from an EMBL/GenBank/DDBJ whole genome shotgun (WGS) entry which is preliminary data.</text>
</comment>
<dbReference type="NCBIfam" id="TIGR00057">
    <property type="entry name" value="L-threonylcarbamoyladenylate synthase"/>
    <property type="match status" value="1"/>
</dbReference>
<feature type="binding site" evidence="14">
    <location>
        <position position="224"/>
    </location>
    <ligand>
        <name>ATP</name>
        <dbReference type="ChEBI" id="CHEBI:30616"/>
    </ligand>
</feature>
<comment type="similarity">
    <text evidence="2 13">Belongs to the SUA5 family.</text>
</comment>
<dbReference type="InterPro" id="IPR006070">
    <property type="entry name" value="Sua5-like_dom"/>
</dbReference>
<evidence type="ECO:0000256" key="7">
    <source>
        <dbReference type="ARBA" id="ARBA00022694"/>
    </source>
</evidence>
<evidence type="ECO:0000256" key="1">
    <source>
        <dbReference type="ARBA" id="ARBA00004496"/>
    </source>
</evidence>
<evidence type="ECO:0000256" key="3">
    <source>
        <dbReference type="ARBA" id="ARBA00012584"/>
    </source>
</evidence>
<dbReference type="InterPro" id="IPR050156">
    <property type="entry name" value="TC-AMP_synthase_SUA5"/>
</dbReference>
<dbReference type="GO" id="GO:0008033">
    <property type="term" value="P:tRNA processing"/>
    <property type="evidence" value="ECO:0007669"/>
    <property type="project" value="UniProtKB-KW"/>
</dbReference>
<dbReference type="GO" id="GO:0000049">
    <property type="term" value="F:tRNA binding"/>
    <property type="evidence" value="ECO:0007669"/>
    <property type="project" value="TreeGrafter"/>
</dbReference>
<gene>
    <name evidence="16" type="ORF">E5K04_04035</name>
</gene>
<feature type="binding site" evidence="14">
    <location>
        <position position="138"/>
    </location>
    <ligand>
        <name>ATP</name>
        <dbReference type="ChEBI" id="CHEBI:30616"/>
    </ligand>
</feature>
<evidence type="ECO:0000256" key="6">
    <source>
        <dbReference type="ARBA" id="ARBA00022679"/>
    </source>
</evidence>
<dbReference type="PANTHER" id="PTHR17490:SF16">
    <property type="entry name" value="THREONYLCARBAMOYL-AMP SYNTHASE"/>
    <property type="match status" value="1"/>
</dbReference>
<feature type="binding site" evidence="14">
    <location>
        <position position="30"/>
    </location>
    <ligand>
        <name>L-threonine</name>
        <dbReference type="ChEBI" id="CHEBI:57926"/>
    </ligand>
</feature>
<sequence>MLHLTDTRADIAQAVALLRAGELVAIPTETVYGLAALASKPDAVAKVFAAKGRPADHPLIVHLPSKSHLAHWAAQVPDVAWQLADAFWPGPLTMVLPAATHVSPLVNGGQATVAVRWADHPLLQAVLDELGEALVAPSANPFGRISPTSAPHILEHMAGRIPAVLDGGACRIGIESTIVDLSSPTPAILRPGQVSADALAPWLSVAAHAPANAPRVPGALAAHYAPRHRCYRLEAGELATLPSDWDWNHTALLAFGRPHAAAGWQRVLPADPAGYAQTLYATLHEADQSGCELILVEMPPDTPDWAAVRDRLGRASVGFAQYTA</sequence>
<evidence type="ECO:0000256" key="11">
    <source>
        <dbReference type="ARBA" id="ARBA00029774"/>
    </source>
</evidence>
<dbReference type="OrthoDB" id="9814580at2"/>
<name>A0A4T0V0Z4_9NEIS</name>
<evidence type="ECO:0000256" key="10">
    <source>
        <dbReference type="ARBA" id="ARBA00022840"/>
    </source>
</evidence>
<evidence type="ECO:0000256" key="8">
    <source>
        <dbReference type="ARBA" id="ARBA00022695"/>
    </source>
</evidence>
<feature type="binding site" evidence="14">
    <location>
        <position position="62"/>
    </location>
    <ligand>
        <name>L-threonine</name>
        <dbReference type="ChEBI" id="CHEBI:57926"/>
    </ligand>
</feature>
<keyword evidence="10 13" id="KW-0067">ATP-binding</keyword>